<comment type="caution">
    <text evidence="1">The sequence shown here is derived from an EMBL/GenBank/DDBJ whole genome shotgun (WGS) entry which is preliminary data.</text>
</comment>
<dbReference type="Proteomes" id="UP000189681">
    <property type="component" value="Unassembled WGS sequence"/>
</dbReference>
<sequence length="95" mass="10828">MKLFRRMLTLTQRSSSQCSVMKAGDCFGKDPRNDTDGAFDDIWYVVIAGTFALLRVNSAKQSFSHKQFMPSDNQFSPCSIWPKKMEKACNLLCFC</sequence>
<evidence type="ECO:0000313" key="1">
    <source>
        <dbReference type="EMBL" id="OOP57725.1"/>
    </source>
</evidence>
<accession>A0A1V4AX73</accession>
<reference evidence="1 2" key="1">
    <citation type="journal article" date="2017" name="Water Res.">
        <title>Discovery and metagenomic analysis of an anammox bacterial enrichment related to Candidatus "Brocadia caroliniensis" in a full-scale glycerol-fed nitritation-denitritation separate centrate treatment process.</title>
        <authorList>
            <person name="Park H."/>
            <person name="Brotto A.C."/>
            <person name="van Loosdrecht M.C."/>
            <person name="Chandran K."/>
        </authorList>
    </citation>
    <scope>NUCLEOTIDE SEQUENCE [LARGE SCALE GENOMIC DNA]</scope>
    <source>
        <strain evidence="1">26THWARD</strain>
    </source>
</reference>
<dbReference type="EMBL" id="AYTS01000017">
    <property type="protein sequence ID" value="OOP57725.1"/>
    <property type="molecule type" value="Genomic_DNA"/>
</dbReference>
<evidence type="ECO:0000313" key="2">
    <source>
        <dbReference type="Proteomes" id="UP000189681"/>
    </source>
</evidence>
<dbReference type="STRING" id="1004156.AYP45_01745"/>
<name>A0A1V4AX73_9BACT</name>
<dbReference type="AlphaFoldDB" id="A0A1V4AX73"/>
<protein>
    <submittedName>
        <fullName evidence="1">Uncharacterized protein</fullName>
    </submittedName>
</protein>
<organism evidence="1 2">
    <name type="scientific">Candidatus Brocadia carolinensis</name>
    <dbReference type="NCBI Taxonomy" id="1004156"/>
    <lineage>
        <taxon>Bacteria</taxon>
        <taxon>Pseudomonadati</taxon>
        <taxon>Planctomycetota</taxon>
        <taxon>Candidatus Brocadiia</taxon>
        <taxon>Candidatus Brocadiales</taxon>
        <taxon>Candidatus Brocadiaceae</taxon>
        <taxon>Candidatus Brocadia</taxon>
    </lineage>
</organism>
<gene>
    <name evidence="1" type="ORF">AYP45_01745</name>
</gene>
<proteinExistence type="predicted"/>